<evidence type="ECO:0000313" key="3">
    <source>
        <dbReference type="Proteomes" id="UP000220397"/>
    </source>
</evidence>
<name>A0A9X6VBF9_BACTU</name>
<feature type="domain" description="Replication-associated protein ORF2/G2P" evidence="1">
    <location>
        <begin position="175"/>
        <end position="282"/>
    </location>
</feature>
<comment type="caution">
    <text evidence="2">The sequence shown here is derived from an EMBL/GenBank/DDBJ whole genome shotgun (WGS) entry which is preliminary data.</text>
</comment>
<feature type="non-terminal residue" evidence="2">
    <location>
        <position position="544"/>
    </location>
</feature>
<dbReference type="AlphaFoldDB" id="A0A9X6VBF9"/>
<evidence type="ECO:0000313" key="2">
    <source>
        <dbReference type="EMBL" id="PFB06801.1"/>
    </source>
</evidence>
<dbReference type="RefSeq" id="WP_098369062.1">
    <property type="nucleotide sequence ID" value="NZ_NTUS01000041.1"/>
</dbReference>
<evidence type="ECO:0000259" key="1">
    <source>
        <dbReference type="Pfam" id="PF23343"/>
    </source>
</evidence>
<accession>A0A9X6VBF9</accession>
<proteinExistence type="predicted"/>
<dbReference type="SUPFAM" id="SSF52540">
    <property type="entry name" value="P-loop containing nucleoside triphosphate hydrolases"/>
    <property type="match status" value="1"/>
</dbReference>
<keyword evidence="2" id="KW-0067">ATP-binding</keyword>
<dbReference type="EMBL" id="NTUS01000041">
    <property type="protein sequence ID" value="PFB06801.1"/>
    <property type="molecule type" value="Genomic_DNA"/>
</dbReference>
<keyword evidence="2" id="KW-0378">Hydrolase</keyword>
<reference evidence="2 3" key="1">
    <citation type="submission" date="2017-09" db="EMBL/GenBank/DDBJ databases">
        <title>Large-scale bioinformatics analysis of Bacillus genomes uncovers conserved roles of natural products in bacterial physiology.</title>
        <authorList>
            <consortium name="Agbiome Team Llc"/>
            <person name="Bleich R.M."/>
            <person name="Kirk G.J."/>
            <person name="Santa Maria K.C."/>
            <person name="Allen S.E."/>
            <person name="Farag S."/>
            <person name="Shank E.A."/>
            <person name="Bowers A."/>
        </authorList>
    </citation>
    <scope>NUCLEOTIDE SEQUENCE [LARGE SCALE GENOMIC DNA]</scope>
    <source>
        <strain evidence="2 3">AFS015413</strain>
    </source>
</reference>
<protein>
    <submittedName>
        <fullName evidence="2">Helicase</fullName>
    </submittedName>
</protein>
<dbReference type="InterPro" id="IPR027417">
    <property type="entry name" value="P-loop_NTPase"/>
</dbReference>
<dbReference type="Gene3D" id="3.40.50.300">
    <property type="entry name" value="P-loop containing nucleotide triphosphate hydrolases"/>
    <property type="match status" value="1"/>
</dbReference>
<keyword evidence="2" id="KW-0547">Nucleotide-binding</keyword>
<dbReference type="Pfam" id="PF13245">
    <property type="entry name" value="AAA_19"/>
    <property type="match status" value="1"/>
</dbReference>
<sequence>MALDIAKCGRRTIALREKATGDVMIRRMSCNQLSCPVCGPVIAARLQLRIKYFSQHERLFFFNTITSKSGLDDLEKIFTKIRRELSVHFTIDGYMKKKKVSHEKALKWYEKKKKKMIDFDVDVELAIYSRKNAIIEVANSKKVFYKRLNVNQKIEFHKKYNHLVDKLFPSIYETNKQDENLHKQLYERISRRFEENEFEDFKFIRVIELHESGQPHYHFLCNRYVSHYLMKKITVEGVSEVYDNTYIVDHAMERNKILTYDTVDTDIVSFYVSKVTRYVTKETIETFSELEKEGDIAKKLISSSNCIKLFDEKDEEESKYKKLGVYDYQINATSYEVPKVLENSVEDFIKFHSVMLRDQYAIDLLKFSKSLDLEDFIKCNYVIHERLIQVSVAEYKNKLSTVFDETDLTEEQLELLKSFVANKITLLLGRAGTGKTYTLVNLLKKLKPNPRTTFILTYTGKASVRIKELLSQHELTEYKPMTVHKACSSNWNSNFLKNEYNNLECEYLIIDEVGMIPRDILMKVLLAVPSYTKIIFAGDDAQLP</sequence>
<dbReference type="Proteomes" id="UP000220397">
    <property type="component" value="Unassembled WGS sequence"/>
</dbReference>
<dbReference type="Pfam" id="PF23343">
    <property type="entry name" value="REP_ORF2-G2P"/>
    <property type="match status" value="1"/>
</dbReference>
<keyword evidence="2" id="KW-0347">Helicase</keyword>
<dbReference type="InterPro" id="IPR056906">
    <property type="entry name" value="ORF2/G2P_dom"/>
</dbReference>
<organism evidence="2 3">
    <name type="scientific">Bacillus thuringiensis</name>
    <dbReference type="NCBI Taxonomy" id="1428"/>
    <lineage>
        <taxon>Bacteria</taxon>
        <taxon>Bacillati</taxon>
        <taxon>Bacillota</taxon>
        <taxon>Bacilli</taxon>
        <taxon>Bacillales</taxon>
        <taxon>Bacillaceae</taxon>
        <taxon>Bacillus</taxon>
        <taxon>Bacillus cereus group</taxon>
    </lineage>
</organism>
<dbReference type="GO" id="GO:0004386">
    <property type="term" value="F:helicase activity"/>
    <property type="evidence" value="ECO:0007669"/>
    <property type="project" value="UniProtKB-KW"/>
</dbReference>
<gene>
    <name evidence="2" type="ORF">CN398_13265</name>
</gene>